<reference evidence="3" key="1">
    <citation type="submission" date="2024-06" db="EMBL/GenBank/DDBJ databases">
        <title>Radixoralia hellwigii gen. nov., sp nov., isolated from a root canal in the human oral cavity.</title>
        <authorList>
            <person name="Bartsch S."/>
            <person name="Wittmer A."/>
            <person name="Schulz A.-K."/>
            <person name="Neumann-Schaal M."/>
            <person name="Wolf J."/>
            <person name="Gronow S."/>
            <person name="Tennert C."/>
            <person name="Haecker G."/>
            <person name="Cieplik F."/>
            <person name="Al-Ahmad A."/>
        </authorList>
    </citation>
    <scope>NUCLEOTIDE SEQUENCE [LARGE SCALE GENOMIC DNA]</scope>
    <source>
        <strain evidence="3">Wk13</strain>
    </source>
</reference>
<evidence type="ECO:0000313" key="1">
    <source>
        <dbReference type="EMBL" id="MFA9949182.1"/>
    </source>
</evidence>
<keyword evidence="3" id="KW-1185">Reference proteome</keyword>
<dbReference type="EMBL" id="JBEUWX010000002">
    <property type="protein sequence ID" value="MFA9949182.1"/>
    <property type="molecule type" value="Genomic_DNA"/>
</dbReference>
<dbReference type="Proteomes" id="UP001574673">
    <property type="component" value="Unassembled WGS sequence"/>
</dbReference>
<reference evidence="1" key="2">
    <citation type="journal article" date="2025" name="Int. J. Syst. Evol. Microbiol.">
        <title>Dentiradicibacter hellwigii gen. nov., sp. nov., isolated from a secondary infected root canal in the human oral cavity.</title>
        <authorList>
            <person name="Bartsch S."/>
            <person name="Wittmer A."/>
            <person name="Weber A.K."/>
            <person name="Neumann-Schaal M."/>
            <person name="Wolf J."/>
            <person name="Gronow S."/>
            <person name="Turnbull J.D."/>
            <person name="Tennert C."/>
            <person name="Hacker G."/>
            <person name="Cieplik F."/>
            <person name="Al-Ahmad A."/>
        </authorList>
    </citation>
    <scope>NUCLEOTIDE SEQUENCE</scope>
    <source>
        <strain evidence="1">Wk13</strain>
    </source>
</reference>
<evidence type="ECO:0000313" key="3">
    <source>
        <dbReference type="Proteomes" id="UP001574673"/>
    </source>
</evidence>
<dbReference type="RefSeq" id="WP_418890327.1">
    <property type="nucleotide sequence ID" value="NZ_JBEUWX010000002.1"/>
</dbReference>
<dbReference type="EMBL" id="JBEUWX010000002">
    <property type="protein sequence ID" value="MFA9949382.1"/>
    <property type="molecule type" value="Genomic_DNA"/>
</dbReference>
<sequence length="186" mass="21180">MAALLIFFLAWLYYRVVRKVLKRVKPYWGKALVIVIALLIPTADAMYGRHKLKRLCAQEGGLHIYRVVEGVKGFESPSIRPDKGWLGIGKYQFMEGEDSPGKYSRLSLRPDGTYLREVDITPMSEYAYKYKPGNLKDIYLRDEKLIYVRATGEVLGRYVNISYAGGWLERAINGLYAARGNSGVCE</sequence>
<comment type="caution">
    <text evidence="1">The sequence shown here is derived from an EMBL/GenBank/DDBJ whole genome shotgun (WGS) entry which is preliminary data.</text>
</comment>
<name>A0ABV4UC49_9RHOO</name>
<gene>
    <name evidence="1" type="ORF">ABCS64_02370</name>
    <name evidence="2" type="ORF">ABCS64_03410</name>
</gene>
<protein>
    <submittedName>
        <fullName evidence="1">Uncharacterized protein</fullName>
    </submittedName>
</protein>
<evidence type="ECO:0000313" key="2">
    <source>
        <dbReference type="EMBL" id="MFA9949382.1"/>
    </source>
</evidence>
<organism evidence="1 3">
    <name type="scientific">Dentiradicibacter hellwigii</name>
    <dbReference type="NCBI Taxonomy" id="3149053"/>
    <lineage>
        <taxon>Bacteria</taxon>
        <taxon>Pseudomonadati</taxon>
        <taxon>Pseudomonadota</taxon>
        <taxon>Betaproteobacteria</taxon>
        <taxon>Rhodocyclales</taxon>
        <taxon>Rhodocyclaceae</taxon>
        <taxon>Dentiradicibacter</taxon>
    </lineage>
</organism>
<accession>A0ABV4UC49</accession>
<proteinExistence type="predicted"/>